<keyword evidence="3" id="KW-1278">Translocase</keyword>
<dbReference type="Pfam" id="PF00005">
    <property type="entry name" value="ABC_tran"/>
    <property type="match status" value="1"/>
</dbReference>
<evidence type="ECO:0000256" key="3">
    <source>
        <dbReference type="ARBA" id="ARBA00022967"/>
    </source>
</evidence>
<feature type="domain" description="ABC transporter" evidence="7">
    <location>
        <begin position="451"/>
        <end position="735"/>
    </location>
</feature>
<protein>
    <submittedName>
        <fullName evidence="8">ATP-binding cassette sub- A member 3</fullName>
    </submittedName>
</protein>
<dbReference type="Proteomes" id="UP001266305">
    <property type="component" value="Unassembled WGS sequence"/>
</dbReference>
<keyword evidence="8" id="KW-0067">ATP-binding</keyword>
<evidence type="ECO:0000256" key="1">
    <source>
        <dbReference type="ARBA" id="ARBA00004141"/>
    </source>
</evidence>
<dbReference type="SUPFAM" id="SSF52540">
    <property type="entry name" value="P-loop containing nucleoside triphosphate hydrolases"/>
    <property type="match status" value="1"/>
</dbReference>
<feature type="transmembrane region" description="Helical" evidence="6">
    <location>
        <begin position="20"/>
        <end position="38"/>
    </location>
</feature>
<dbReference type="GO" id="GO:0005524">
    <property type="term" value="F:ATP binding"/>
    <property type="evidence" value="ECO:0007669"/>
    <property type="project" value="UniProtKB-KW"/>
</dbReference>
<keyword evidence="8" id="KW-0547">Nucleotide-binding</keyword>
<feature type="transmembrane region" description="Helical" evidence="6">
    <location>
        <begin position="395"/>
        <end position="413"/>
    </location>
</feature>
<feature type="transmembrane region" description="Helical" evidence="6">
    <location>
        <begin position="230"/>
        <end position="251"/>
    </location>
</feature>
<evidence type="ECO:0000256" key="6">
    <source>
        <dbReference type="SAM" id="Phobius"/>
    </source>
</evidence>
<dbReference type="InterPro" id="IPR013525">
    <property type="entry name" value="ABC2_TM"/>
</dbReference>
<dbReference type="Pfam" id="PF23321">
    <property type="entry name" value="R1_ABCA1"/>
    <property type="match status" value="1"/>
</dbReference>
<feature type="transmembrane region" description="Helical" evidence="6">
    <location>
        <begin position="304"/>
        <end position="324"/>
    </location>
</feature>
<keyword evidence="9" id="KW-1185">Reference proteome</keyword>
<comment type="subcellular location">
    <subcellularLocation>
        <location evidence="1">Membrane</location>
        <topology evidence="1">Multi-pass membrane protein</topology>
    </subcellularLocation>
</comment>
<sequence length="825" mass="91682">MFLKKAAYSWREWKMVAAQVLVPVTCVTLALLAINYSSELFDDPMLRLTLGEYGRTVVPFSIPGTSRLGQQLSEHLKDSLQAEEQEPREVLGDLEEFLIFRASVEGGGFNERCLVAVSFRDVGERTVTALFNNQAYHSPATALAIVDNLLFKLLCGPHASIVVSNFPQPRSALQAAKDQFNEGRKGFDIALNLLFAMAFLASTFSILAVSERAVQAKHVQFVSGVHVATFWLSALLWDLISFLIPSLLLLVVFKAFDVRAFTRDGHMADTLLLLLLYGWAIIPLMYLMNFFFSGAATAYTRLTIFNILSGIATFLMVTIMRIPAVKLEELSKTLDHVFLVLPNHCLGMAVSSFYENYETRRYCTSSEVAAHYCKKYNIQYQENFYAWSAPGVGRFVASMATSGCAYLILLFLIETNLLQRLRGIFCVFWRRRTLRTRILAPSSDSLLHTPLIIKELSKVYEQQVPLLAVDRISLAVQKGECFGLLGFNGAGKTTTFKMLTGEESLTSGDAFVGGHSISSDVGKVRQRIGYCPQFDALLDHMTGREMLVMYARLRGIPERHIGACVENTLRGLLLEPHANKLLYAMGYPDAHSSLLFTRAVLQLLGVGLCRNTGLNWDMGANANSQPYSPIWHSPAPSGGNKRKLSTGIALIGEPAVIFLDEPSTGMDPVARRLLWDTVARARESGKAIVITSHSMEECEALCTRLAIMVQGQFKCLGSPQHLKSKFGSGYSLRAKVRSEGQQEALEEFKAFVDLTFPGSVLEDEHQGMVHYHLPGQNLSWAKVFGILEKAKEKYSVDDYSVSQISLEQVFLSFAHLQPSATEEGR</sequence>
<keyword evidence="5 6" id="KW-0472">Membrane</keyword>
<dbReference type="Pfam" id="PF12698">
    <property type="entry name" value="ABC2_membrane_3"/>
    <property type="match status" value="1"/>
</dbReference>
<organism evidence="8 9">
    <name type="scientific">Saguinus oedipus</name>
    <name type="common">Cotton-top tamarin</name>
    <name type="synonym">Oedipomidas oedipus</name>
    <dbReference type="NCBI Taxonomy" id="9490"/>
    <lineage>
        <taxon>Eukaryota</taxon>
        <taxon>Metazoa</taxon>
        <taxon>Chordata</taxon>
        <taxon>Craniata</taxon>
        <taxon>Vertebrata</taxon>
        <taxon>Euteleostomi</taxon>
        <taxon>Mammalia</taxon>
        <taxon>Eutheria</taxon>
        <taxon>Euarchontoglires</taxon>
        <taxon>Primates</taxon>
        <taxon>Haplorrhini</taxon>
        <taxon>Platyrrhini</taxon>
        <taxon>Cebidae</taxon>
        <taxon>Callitrichinae</taxon>
        <taxon>Saguinus</taxon>
    </lineage>
</organism>
<dbReference type="PROSITE" id="PS50893">
    <property type="entry name" value="ABC_TRANSPORTER_2"/>
    <property type="match status" value="1"/>
</dbReference>
<evidence type="ECO:0000313" key="8">
    <source>
        <dbReference type="EMBL" id="KAK2097335.1"/>
    </source>
</evidence>
<dbReference type="InterPro" id="IPR003439">
    <property type="entry name" value="ABC_transporter-like_ATP-bd"/>
</dbReference>
<evidence type="ECO:0000256" key="5">
    <source>
        <dbReference type="ARBA" id="ARBA00023136"/>
    </source>
</evidence>
<name>A0ABQ9UKN1_SAGOE</name>
<comment type="caution">
    <text evidence="8">The sequence shown here is derived from an EMBL/GenBank/DDBJ whole genome shotgun (WGS) entry which is preliminary data.</text>
</comment>
<feature type="transmembrane region" description="Helical" evidence="6">
    <location>
        <begin position="189"/>
        <end position="210"/>
    </location>
</feature>
<dbReference type="PANTHER" id="PTHR19229">
    <property type="entry name" value="ATP-BINDING CASSETTE TRANSPORTER SUBFAMILY A ABCA"/>
    <property type="match status" value="1"/>
</dbReference>
<keyword evidence="4 6" id="KW-1133">Transmembrane helix</keyword>
<reference evidence="8 9" key="1">
    <citation type="submission" date="2023-05" db="EMBL/GenBank/DDBJ databases">
        <title>B98-5 Cell Line De Novo Hybrid Assembly: An Optical Mapping Approach.</title>
        <authorList>
            <person name="Kananen K."/>
            <person name="Auerbach J.A."/>
            <person name="Kautto E."/>
            <person name="Blachly J.S."/>
        </authorList>
    </citation>
    <scope>NUCLEOTIDE SEQUENCE [LARGE SCALE GENOMIC DNA]</scope>
    <source>
        <strain evidence="8">B95-8</strain>
        <tissue evidence="8">Cell line</tissue>
    </source>
</reference>
<accession>A0ABQ9UKN1</accession>
<dbReference type="EMBL" id="JASSZA010000011">
    <property type="protein sequence ID" value="KAK2097335.1"/>
    <property type="molecule type" value="Genomic_DNA"/>
</dbReference>
<dbReference type="Gene3D" id="3.40.50.300">
    <property type="entry name" value="P-loop containing nucleotide triphosphate hydrolases"/>
    <property type="match status" value="1"/>
</dbReference>
<dbReference type="InterPro" id="IPR026082">
    <property type="entry name" value="ABCA"/>
</dbReference>
<gene>
    <name evidence="8" type="primary">ABCA3_4</name>
    <name evidence="8" type="ORF">P7K49_022786</name>
</gene>
<dbReference type="PANTHER" id="PTHR19229:SF98">
    <property type="entry name" value="PHOSPHOLIPID-TRANSPORTING ATPASE ABCA3"/>
    <property type="match status" value="1"/>
</dbReference>
<evidence type="ECO:0000259" key="7">
    <source>
        <dbReference type="PROSITE" id="PS50893"/>
    </source>
</evidence>
<evidence type="ECO:0000256" key="2">
    <source>
        <dbReference type="ARBA" id="ARBA00022692"/>
    </source>
</evidence>
<keyword evidence="2 6" id="KW-0812">Transmembrane</keyword>
<evidence type="ECO:0000313" key="9">
    <source>
        <dbReference type="Proteomes" id="UP001266305"/>
    </source>
</evidence>
<feature type="transmembrane region" description="Helical" evidence="6">
    <location>
        <begin position="271"/>
        <end position="292"/>
    </location>
</feature>
<dbReference type="InterPro" id="IPR027417">
    <property type="entry name" value="P-loop_NTPase"/>
</dbReference>
<dbReference type="CDD" id="cd03263">
    <property type="entry name" value="ABC_subfamily_A"/>
    <property type="match status" value="1"/>
</dbReference>
<dbReference type="InterPro" id="IPR056264">
    <property type="entry name" value="R2_ABCA1-4-like"/>
</dbReference>
<evidence type="ECO:0000256" key="4">
    <source>
        <dbReference type="ARBA" id="ARBA00022989"/>
    </source>
</evidence>
<proteinExistence type="predicted"/>